<accession>A0A9P1FX99</accession>
<reference evidence="2 3" key="2">
    <citation type="submission" date="2024-05" db="EMBL/GenBank/DDBJ databases">
        <authorList>
            <person name="Chen Y."/>
            <person name="Shah S."/>
            <person name="Dougan E. K."/>
            <person name="Thang M."/>
            <person name="Chan C."/>
        </authorList>
    </citation>
    <scope>NUCLEOTIDE SEQUENCE [LARGE SCALE GENOMIC DNA]</scope>
</reference>
<comment type="caution">
    <text evidence="1">The sequence shown here is derived from an EMBL/GenBank/DDBJ whole genome shotgun (WGS) entry which is preliminary data.</text>
</comment>
<dbReference type="EMBL" id="CAMXCT020001780">
    <property type="protein sequence ID" value="CAL1146409.1"/>
    <property type="molecule type" value="Genomic_DNA"/>
</dbReference>
<dbReference type="AlphaFoldDB" id="A0A9P1FX99"/>
<name>A0A9P1FX99_9DINO</name>
<reference evidence="1" key="1">
    <citation type="submission" date="2022-10" db="EMBL/GenBank/DDBJ databases">
        <authorList>
            <person name="Chen Y."/>
            <person name="Dougan E. K."/>
            <person name="Chan C."/>
            <person name="Rhodes N."/>
            <person name="Thang M."/>
        </authorList>
    </citation>
    <scope>NUCLEOTIDE SEQUENCE</scope>
</reference>
<evidence type="ECO:0000313" key="3">
    <source>
        <dbReference type="Proteomes" id="UP001152797"/>
    </source>
</evidence>
<gene>
    <name evidence="1" type="ORF">C1SCF055_LOCUS19816</name>
</gene>
<sequence length="148" mass="16529">MLAILKLEPSSLGVLAPVCSSMGFLASSVTKRCCMMPLGDISKMTVYRQPVWMRHWGADSCKPTNLWCNSLGIQQLCLGKLRKEQRNGTVPLARQYVDSRGRKRCHGVKQRLKKSQVYTKAFGRRIAAILPRLPSGVAPLRNPQDCTN</sequence>
<organism evidence="1">
    <name type="scientific">Cladocopium goreaui</name>
    <dbReference type="NCBI Taxonomy" id="2562237"/>
    <lineage>
        <taxon>Eukaryota</taxon>
        <taxon>Sar</taxon>
        <taxon>Alveolata</taxon>
        <taxon>Dinophyceae</taxon>
        <taxon>Suessiales</taxon>
        <taxon>Symbiodiniaceae</taxon>
        <taxon>Cladocopium</taxon>
    </lineage>
</organism>
<protein>
    <submittedName>
        <fullName evidence="1">Uncharacterized protein</fullName>
    </submittedName>
</protein>
<keyword evidence="3" id="KW-1185">Reference proteome</keyword>
<evidence type="ECO:0000313" key="2">
    <source>
        <dbReference type="EMBL" id="CAL4780346.1"/>
    </source>
</evidence>
<dbReference type="Proteomes" id="UP001152797">
    <property type="component" value="Unassembled WGS sequence"/>
</dbReference>
<proteinExistence type="predicted"/>
<dbReference type="EMBL" id="CAMXCT010001780">
    <property type="protein sequence ID" value="CAI3993034.1"/>
    <property type="molecule type" value="Genomic_DNA"/>
</dbReference>
<evidence type="ECO:0000313" key="1">
    <source>
        <dbReference type="EMBL" id="CAI3993034.1"/>
    </source>
</evidence>
<dbReference type="EMBL" id="CAMXCT030001780">
    <property type="protein sequence ID" value="CAL4780346.1"/>
    <property type="molecule type" value="Genomic_DNA"/>
</dbReference>